<evidence type="ECO:0000313" key="4">
    <source>
        <dbReference type="Proteomes" id="UP001204445"/>
    </source>
</evidence>
<dbReference type="RefSeq" id="WP_259054207.1">
    <property type="nucleotide sequence ID" value="NZ_JANUCT010000004.1"/>
</dbReference>
<evidence type="ECO:0000259" key="2">
    <source>
        <dbReference type="Pfam" id="PF00582"/>
    </source>
</evidence>
<name>A0AAE3L0J7_9GAMM</name>
<dbReference type="SUPFAM" id="SSF52402">
    <property type="entry name" value="Adenine nucleotide alpha hydrolases-like"/>
    <property type="match status" value="1"/>
</dbReference>
<dbReference type="EMBL" id="JANUCT010000004">
    <property type="protein sequence ID" value="MCS3902649.1"/>
    <property type="molecule type" value="Genomic_DNA"/>
</dbReference>
<keyword evidence="4" id="KW-1185">Reference proteome</keyword>
<proteinExistence type="inferred from homology"/>
<dbReference type="Gene3D" id="3.40.50.620">
    <property type="entry name" value="HUPs"/>
    <property type="match status" value="1"/>
</dbReference>
<dbReference type="AlphaFoldDB" id="A0AAE3L0J7"/>
<dbReference type="PANTHER" id="PTHR46268:SF6">
    <property type="entry name" value="UNIVERSAL STRESS PROTEIN UP12"/>
    <property type="match status" value="1"/>
</dbReference>
<dbReference type="InterPro" id="IPR006016">
    <property type="entry name" value="UspA"/>
</dbReference>
<sequence>MYKNLLVPVDGSAHSRKALQVACQLVGHQKAVIHILNVPELPPASDPLGIAMGATNMSISMAEMQKAGEDMLRQFEDYQRSGLELIERLKESVSMAQVEMKPLIRVGAPAKAILEEAANLDVEAIVMGSRGLSDLKSLVVGSVSHKVMHAAECAVITVHWPGHND</sequence>
<comment type="similarity">
    <text evidence="1">Belongs to the universal stress protein A family.</text>
</comment>
<gene>
    <name evidence="3" type="ORF">J2T55_000653</name>
</gene>
<protein>
    <submittedName>
        <fullName evidence="3">Nucleotide-binding universal stress UspA family protein</fullName>
    </submittedName>
</protein>
<dbReference type="PANTHER" id="PTHR46268">
    <property type="entry name" value="STRESS RESPONSE PROTEIN NHAX"/>
    <property type="match status" value="1"/>
</dbReference>
<dbReference type="InterPro" id="IPR014729">
    <property type="entry name" value="Rossmann-like_a/b/a_fold"/>
</dbReference>
<reference evidence="3" key="1">
    <citation type="submission" date="2022-08" db="EMBL/GenBank/DDBJ databases">
        <title>Genomic Encyclopedia of Type Strains, Phase III (KMG-III): the genomes of soil and plant-associated and newly described type strains.</title>
        <authorList>
            <person name="Whitman W."/>
        </authorList>
    </citation>
    <scope>NUCLEOTIDE SEQUENCE</scope>
    <source>
        <strain evidence="3">HMT 1</strain>
    </source>
</reference>
<dbReference type="Proteomes" id="UP001204445">
    <property type="component" value="Unassembled WGS sequence"/>
</dbReference>
<dbReference type="PRINTS" id="PR01438">
    <property type="entry name" value="UNVRSLSTRESS"/>
</dbReference>
<evidence type="ECO:0000313" key="3">
    <source>
        <dbReference type="EMBL" id="MCS3902649.1"/>
    </source>
</evidence>
<evidence type="ECO:0000256" key="1">
    <source>
        <dbReference type="ARBA" id="ARBA00008791"/>
    </source>
</evidence>
<accession>A0AAE3L0J7</accession>
<organism evidence="3 4">
    <name type="scientific">Methylohalomonas lacus</name>
    <dbReference type="NCBI Taxonomy" id="398773"/>
    <lineage>
        <taxon>Bacteria</taxon>
        <taxon>Pseudomonadati</taxon>
        <taxon>Pseudomonadota</taxon>
        <taxon>Gammaproteobacteria</taxon>
        <taxon>Methylohalomonadales</taxon>
        <taxon>Methylohalomonadaceae</taxon>
        <taxon>Methylohalomonas</taxon>
    </lineage>
</organism>
<dbReference type="CDD" id="cd00293">
    <property type="entry name" value="USP-like"/>
    <property type="match status" value="1"/>
</dbReference>
<feature type="domain" description="UspA" evidence="2">
    <location>
        <begin position="1"/>
        <end position="159"/>
    </location>
</feature>
<dbReference type="InterPro" id="IPR006015">
    <property type="entry name" value="Universal_stress_UspA"/>
</dbReference>
<comment type="caution">
    <text evidence="3">The sequence shown here is derived from an EMBL/GenBank/DDBJ whole genome shotgun (WGS) entry which is preliminary data.</text>
</comment>
<dbReference type="Pfam" id="PF00582">
    <property type="entry name" value="Usp"/>
    <property type="match status" value="1"/>
</dbReference>